<comment type="caution">
    <text evidence="1">The sequence shown here is derived from an EMBL/GenBank/DDBJ whole genome shotgun (WGS) entry which is preliminary data.</text>
</comment>
<accession>E6PMG4</accession>
<dbReference type="PANTHER" id="PTHR43737">
    <property type="entry name" value="BLL7424 PROTEIN"/>
    <property type="match status" value="1"/>
</dbReference>
<dbReference type="InterPro" id="IPR010869">
    <property type="entry name" value="DUF1501"/>
</dbReference>
<evidence type="ECO:0008006" key="2">
    <source>
        <dbReference type="Google" id="ProtNLM"/>
    </source>
</evidence>
<protein>
    <recommendedName>
        <fullName evidence="2">Protein containing DUF1501</fullName>
    </recommendedName>
</protein>
<gene>
    <name evidence="1" type="ORF">CARN2_1106</name>
</gene>
<dbReference type="Pfam" id="PF07394">
    <property type="entry name" value="DUF1501"/>
    <property type="match status" value="1"/>
</dbReference>
<evidence type="ECO:0000313" key="1">
    <source>
        <dbReference type="EMBL" id="CBH96116.1"/>
    </source>
</evidence>
<sequence length="164" mass="17147">MAEATRVGGLMRASFDLGFIDVGGWDTHVNEAGANGAQGQLADKLGALGQGLAALAQAMGPAWRDTTVVVLSEFGRTFRENGNRGTDHGHGTVYWVLGGAVRGGRIAGEQVALSPATLNQNRDDPVLTEDRALLGGLFARLWGLSPGQLQAVFPGSQPVDLRLV</sequence>
<dbReference type="PANTHER" id="PTHR43737:SF1">
    <property type="entry name" value="DUF1501 DOMAIN-CONTAINING PROTEIN"/>
    <property type="match status" value="1"/>
</dbReference>
<name>E6PMG4_9ZZZZ</name>
<proteinExistence type="predicted"/>
<dbReference type="AlphaFoldDB" id="E6PMG4"/>
<reference evidence="1" key="1">
    <citation type="submission" date="2009-10" db="EMBL/GenBank/DDBJ databases">
        <title>Diversity of trophic interactions inside an arsenic-rich microbial ecosystem.</title>
        <authorList>
            <person name="Bertin P.N."/>
            <person name="Heinrich-Salmeron A."/>
            <person name="Pelletier E."/>
            <person name="Goulhen-Chollet F."/>
            <person name="Arsene-Ploetze F."/>
            <person name="Gallien S."/>
            <person name="Calteau A."/>
            <person name="Vallenet D."/>
            <person name="Casiot C."/>
            <person name="Chane-Woon-Ming B."/>
            <person name="Giloteaux L."/>
            <person name="Barakat M."/>
            <person name="Bonnefoy V."/>
            <person name="Bruneel O."/>
            <person name="Chandler M."/>
            <person name="Cleiss J."/>
            <person name="Duran R."/>
            <person name="Elbaz-Poulichet F."/>
            <person name="Fonknechten N."/>
            <person name="Lauga B."/>
            <person name="Mornico D."/>
            <person name="Ortet P."/>
            <person name="Schaeffer C."/>
            <person name="Siguier P."/>
            <person name="Alexander Thil Smith A."/>
            <person name="Van Dorsselaer A."/>
            <person name="Weissenbach J."/>
            <person name="Medigue C."/>
            <person name="Le Paslier D."/>
        </authorList>
    </citation>
    <scope>NUCLEOTIDE SEQUENCE</scope>
</reference>
<dbReference type="EMBL" id="CABM01000020">
    <property type="protein sequence ID" value="CBH96116.1"/>
    <property type="molecule type" value="Genomic_DNA"/>
</dbReference>
<organism evidence="1">
    <name type="scientific">mine drainage metagenome</name>
    <dbReference type="NCBI Taxonomy" id="410659"/>
    <lineage>
        <taxon>unclassified sequences</taxon>
        <taxon>metagenomes</taxon>
        <taxon>ecological metagenomes</taxon>
    </lineage>
</organism>